<reference evidence="2" key="2">
    <citation type="submission" date="2015-01" db="EMBL/GenBank/DDBJ databases">
        <title>Evolutionary Origins and Diversification of the Mycorrhizal Mutualists.</title>
        <authorList>
            <consortium name="DOE Joint Genome Institute"/>
            <consortium name="Mycorrhizal Genomics Consortium"/>
            <person name="Kohler A."/>
            <person name="Kuo A."/>
            <person name="Nagy L.G."/>
            <person name="Floudas D."/>
            <person name="Copeland A."/>
            <person name="Barry K.W."/>
            <person name="Cichocki N."/>
            <person name="Veneault-Fourrey C."/>
            <person name="LaButti K."/>
            <person name="Lindquist E.A."/>
            <person name="Lipzen A."/>
            <person name="Lundell T."/>
            <person name="Morin E."/>
            <person name="Murat C."/>
            <person name="Riley R."/>
            <person name="Ohm R."/>
            <person name="Sun H."/>
            <person name="Tunlid A."/>
            <person name="Henrissat B."/>
            <person name="Grigoriev I.V."/>
            <person name="Hibbett D.S."/>
            <person name="Martin F."/>
        </authorList>
    </citation>
    <scope>NUCLEOTIDE SEQUENCE [LARGE SCALE GENOMIC DNA]</scope>
    <source>
        <strain evidence="2">MUT 4182</strain>
    </source>
</reference>
<dbReference type="Proteomes" id="UP000054248">
    <property type="component" value="Unassembled WGS sequence"/>
</dbReference>
<proteinExistence type="predicted"/>
<dbReference type="HOGENOM" id="CLU_1897717_0_0_1"/>
<evidence type="ECO:0000313" key="2">
    <source>
        <dbReference type="Proteomes" id="UP000054248"/>
    </source>
</evidence>
<keyword evidence="2" id="KW-1185">Reference proteome</keyword>
<accession>A0A0C3ML51</accession>
<protein>
    <submittedName>
        <fullName evidence="1">Uncharacterized protein</fullName>
    </submittedName>
</protein>
<sequence length="134" mass="13599">MNQIALRVLGTGLVSGIPALEAGLTAGSLEAVDTVPLGVGRGVANTVLARGLFIDGAIDSLEDAIDGRGRLVLDVGTAGPGTDFEDMPSEVLGRDVALSVEGRAETEEGRGPLREARVPVACGFCGSALVDRVD</sequence>
<organism evidence="1 2">
    <name type="scientific">Tulasnella calospora MUT 4182</name>
    <dbReference type="NCBI Taxonomy" id="1051891"/>
    <lineage>
        <taxon>Eukaryota</taxon>
        <taxon>Fungi</taxon>
        <taxon>Dikarya</taxon>
        <taxon>Basidiomycota</taxon>
        <taxon>Agaricomycotina</taxon>
        <taxon>Agaricomycetes</taxon>
        <taxon>Cantharellales</taxon>
        <taxon>Tulasnellaceae</taxon>
        <taxon>Tulasnella</taxon>
    </lineage>
</organism>
<name>A0A0C3ML51_9AGAM</name>
<dbReference type="EMBL" id="KN822943">
    <property type="protein sequence ID" value="KIO34432.1"/>
    <property type="molecule type" value="Genomic_DNA"/>
</dbReference>
<evidence type="ECO:0000313" key="1">
    <source>
        <dbReference type="EMBL" id="KIO34432.1"/>
    </source>
</evidence>
<gene>
    <name evidence="1" type="ORF">M407DRAFT_240701</name>
</gene>
<dbReference type="AlphaFoldDB" id="A0A0C3ML51"/>
<reference evidence="1 2" key="1">
    <citation type="submission" date="2014-04" db="EMBL/GenBank/DDBJ databases">
        <authorList>
            <consortium name="DOE Joint Genome Institute"/>
            <person name="Kuo A."/>
            <person name="Girlanda M."/>
            <person name="Perotto S."/>
            <person name="Kohler A."/>
            <person name="Nagy L.G."/>
            <person name="Floudas D."/>
            <person name="Copeland A."/>
            <person name="Barry K.W."/>
            <person name="Cichocki N."/>
            <person name="Veneault-Fourrey C."/>
            <person name="LaButti K."/>
            <person name="Lindquist E.A."/>
            <person name="Lipzen A."/>
            <person name="Lundell T."/>
            <person name="Morin E."/>
            <person name="Murat C."/>
            <person name="Sun H."/>
            <person name="Tunlid A."/>
            <person name="Henrissat B."/>
            <person name="Grigoriev I.V."/>
            <person name="Hibbett D.S."/>
            <person name="Martin F."/>
            <person name="Nordberg H.P."/>
            <person name="Cantor M.N."/>
            <person name="Hua S.X."/>
        </authorList>
    </citation>
    <scope>NUCLEOTIDE SEQUENCE [LARGE SCALE GENOMIC DNA]</scope>
    <source>
        <strain evidence="1 2">MUT 4182</strain>
    </source>
</reference>